<evidence type="ECO:0000313" key="2">
    <source>
        <dbReference type="EMBL" id="PNY25859.1"/>
    </source>
</evidence>
<keyword evidence="3" id="KW-1185">Reference proteome</keyword>
<gene>
    <name evidence="2" type="ORF">TCAP_04213</name>
</gene>
<dbReference type="Proteomes" id="UP000236621">
    <property type="component" value="Unassembled WGS sequence"/>
</dbReference>
<dbReference type="AlphaFoldDB" id="A0A2K3QEA6"/>
<reference evidence="2 3" key="1">
    <citation type="submission" date="2017-08" db="EMBL/GenBank/DDBJ databases">
        <title>Harnessing the power of phylogenomics to disentangle the directionality and signatures of interkingdom host jumping in the parasitic fungal genus Tolypocladium.</title>
        <authorList>
            <person name="Quandt C.A."/>
            <person name="Patterson W."/>
            <person name="Spatafora J.W."/>
        </authorList>
    </citation>
    <scope>NUCLEOTIDE SEQUENCE [LARGE SCALE GENOMIC DNA]</scope>
    <source>
        <strain evidence="2 3">CBS 113982</strain>
    </source>
</reference>
<protein>
    <submittedName>
        <fullName evidence="2">Uncharacterized protein</fullName>
    </submittedName>
</protein>
<dbReference type="OrthoDB" id="10432000at2759"/>
<accession>A0A2K3QEA6</accession>
<dbReference type="EMBL" id="NRSZ01000655">
    <property type="protein sequence ID" value="PNY25859.1"/>
    <property type="molecule type" value="Genomic_DNA"/>
</dbReference>
<feature type="region of interest" description="Disordered" evidence="1">
    <location>
        <begin position="40"/>
        <end position="72"/>
    </location>
</feature>
<name>A0A2K3QEA6_9HYPO</name>
<evidence type="ECO:0000256" key="1">
    <source>
        <dbReference type="SAM" id="MobiDB-lite"/>
    </source>
</evidence>
<proteinExistence type="predicted"/>
<comment type="caution">
    <text evidence="2">The sequence shown here is derived from an EMBL/GenBank/DDBJ whole genome shotgun (WGS) entry which is preliminary data.</text>
</comment>
<organism evidence="2 3">
    <name type="scientific">Tolypocladium capitatum</name>
    <dbReference type="NCBI Taxonomy" id="45235"/>
    <lineage>
        <taxon>Eukaryota</taxon>
        <taxon>Fungi</taxon>
        <taxon>Dikarya</taxon>
        <taxon>Ascomycota</taxon>
        <taxon>Pezizomycotina</taxon>
        <taxon>Sordariomycetes</taxon>
        <taxon>Hypocreomycetidae</taxon>
        <taxon>Hypocreales</taxon>
        <taxon>Ophiocordycipitaceae</taxon>
        <taxon>Tolypocladium</taxon>
    </lineage>
</organism>
<sequence>MSSAAQSFVRPRPSMSNLIPLARRQMPCGLLRDVPRCPAADSSRGAAGRKQLPKRALLTSLRRTSEPPPPTYPSSALHVLLIKMRVFLLLAALYGARALPASQSAGSCTPDALFTSLYRGGRQFCSSVLDGRCNKASTPTQFATYDPGVISSHVSFGAHTGELGGRLTRG</sequence>
<evidence type="ECO:0000313" key="3">
    <source>
        <dbReference type="Proteomes" id="UP000236621"/>
    </source>
</evidence>